<sequence>MDRDNHLLASSTLCRPAGGRTLKGNHILITVERTLAGVRQRVAIIEDGELVEVHFAVPTRRNLVGNIYWGRVETVLPGMGAAFVNVGERKALFLSEHELNDALLVAKGFEPWKEAVPIQKVLRPGDPLLIQVRREGMGKKNPQGTTKISLPGRYWVFLPTEDRVGISRRVGDPEAARRLRQIAYELKGEREGLIARTAAFRAEREELERDYHHLRSQWEEITRLAEASSPPRLLHQPLDLVRTVIRDRFLENVSSLIVDDEEQQRDIQEFLDQLRLPQLRRRVRLYRGQVPLFVRYDIERRLREALQRKIPLKAGGFLVVDETEALTAVDVNTGSDVRHRTQHSAILNTNLEAAKEIPRILRLRKISGIIIVDLVDMDNEADAQQVISLLEAELRKDRVPADLIGVTKLGLVEITRRREGESLAATIEDVTET</sequence>
<name>A0A410FU39_BIPS1</name>
<proteinExistence type="predicted"/>
<organism evidence="10 11">
    <name type="scientific">Bipolaricaulis sibiricus</name>
    <dbReference type="NCBI Taxonomy" id="2501609"/>
    <lineage>
        <taxon>Bacteria</taxon>
        <taxon>Candidatus Bipolaricaulota</taxon>
        <taxon>Candidatus Bipolaricaulia</taxon>
        <taxon>Candidatus Bipolaricaulales</taxon>
        <taxon>Candidatus Bipolaricaulaceae</taxon>
        <taxon>Candidatus Bipolaricaulis</taxon>
    </lineage>
</organism>
<keyword evidence="5" id="KW-0378">Hydrolase</keyword>
<dbReference type="NCBIfam" id="TIGR00757">
    <property type="entry name" value="RNaseEG"/>
    <property type="match status" value="1"/>
</dbReference>
<protein>
    <submittedName>
        <fullName evidence="10">Ribonuclease G</fullName>
    </submittedName>
</protein>
<dbReference type="GO" id="GO:0004540">
    <property type="term" value="F:RNA nuclease activity"/>
    <property type="evidence" value="ECO:0007669"/>
    <property type="project" value="InterPro"/>
</dbReference>
<dbReference type="CDD" id="cd04453">
    <property type="entry name" value="S1_RNase_E"/>
    <property type="match status" value="1"/>
</dbReference>
<dbReference type="PANTHER" id="PTHR30001:SF1">
    <property type="entry name" value="RIBONUCLEASE E_G-LIKE PROTEIN, CHLOROPLASTIC"/>
    <property type="match status" value="1"/>
</dbReference>
<evidence type="ECO:0000256" key="7">
    <source>
        <dbReference type="ARBA" id="ARBA00022884"/>
    </source>
</evidence>
<feature type="coiled-coil region" evidence="8">
    <location>
        <begin position="190"/>
        <end position="217"/>
    </location>
</feature>
<dbReference type="GO" id="GO:0005737">
    <property type="term" value="C:cytoplasm"/>
    <property type="evidence" value="ECO:0007669"/>
    <property type="project" value="TreeGrafter"/>
</dbReference>
<keyword evidence="3" id="KW-0479">Metal-binding</keyword>
<dbReference type="InterPro" id="IPR012340">
    <property type="entry name" value="NA-bd_OB-fold"/>
</dbReference>
<evidence type="ECO:0000256" key="6">
    <source>
        <dbReference type="ARBA" id="ARBA00022842"/>
    </source>
</evidence>
<evidence type="ECO:0000313" key="11">
    <source>
        <dbReference type="Proteomes" id="UP000287233"/>
    </source>
</evidence>
<dbReference type="GO" id="GO:0003723">
    <property type="term" value="F:RNA binding"/>
    <property type="evidence" value="ECO:0007669"/>
    <property type="project" value="UniProtKB-KW"/>
</dbReference>
<comment type="cofactor">
    <cofactor evidence="1">
        <name>Mg(2+)</name>
        <dbReference type="ChEBI" id="CHEBI:18420"/>
    </cofactor>
</comment>
<dbReference type="InterPro" id="IPR019307">
    <property type="entry name" value="RNA-bd_AU-1/RNase_E/G"/>
</dbReference>
<dbReference type="EMBL" id="CP034928">
    <property type="protein sequence ID" value="QAA76566.1"/>
    <property type="molecule type" value="Genomic_DNA"/>
</dbReference>
<dbReference type="PANTHER" id="PTHR30001">
    <property type="entry name" value="RIBONUCLEASE"/>
    <property type="match status" value="1"/>
</dbReference>
<dbReference type="Gene3D" id="2.40.50.140">
    <property type="entry name" value="Nucleic acid-binding proteins"/>
    <property type="match status" value="1"/>
</dbReference>
<dbReference type="Proteomes" id="UP000287233">
    <property type="component" value="Chromosome"/>
</dbReference>
<evidence type="ECO:0000256" key="1">
    <source>
        <dbReference type="ARBA" id="ARBA00001946"/>
    </source>
</evidence>
<evidence type="ECO:0000256" key="4">
    <source>
        <dbReference type="ARBA" id="ARBA00022759"/>
    </source>
</evidence>
<gene>
    <name evidence="10" type="ORF">BIP78_0800</name>
</gene>
<dbReference type="GO" id="GO:0006364">
    <property type="term" value="P:rRNA processing"/>
    <property type="evidence" value="ECO:0007669"/>
    <property type="project" value="TreeGrafter"/>
</dbReference>
<keyword evidence="6" id="KW-0460">Magnesium</keyword>
<evidence type="ECO:0000259" key="9">
    <source>
        <dbReference type="Pfam" id="PF10150"/>
    </source>
</evidence>
<keyword evidence="7" id="KW-0694">RNA-binding</keyword>
<dbReference type="GO" id="GO:0004519">
    <property type="term" value="F:endonuclease activity"/>
    <property type="evidence" value="ECO:0007669"/>
    <property type="project" value="UniProtKB-KW"/>
</dbReference>
<accession>A0A410FU39</accession>
<reference evidence="11" key="1">
    <citation type="submission" date="2018-12" db="EMBL/GenBank/DDBJ databases">
        <title>Complete genome sequence of an uncultured bacterium of the candidate phylum Bipolaricaulota.</title>
        <authorList>
            <person name="Kadnikov V.V."/>
            <person name="Mardanov A.V."/>
            <person name="Beletsky A.V."/>
            <person name="Frank Y.A."/>
            <person name="Karnachuk O.V."/>
            <person name="Ravin N.V."/>
        </authorList>
    </citation>
    <scope>NUCLEOTIDE SEQUENCE [LARGE SCALE GENOMIC DNA]</scope>
</reference>
<dbReference type="GO" id="GO:0046872">
    <property type="term" value="F:metal ion binding"/>
    <property type="evidence" value="ECO:0007669"/>
    <property type="project" value="UniProtKB-KW"/>
</dbReference>
<keyword evidence="8" id="KW-0175">Coiled coil</keyword>
<evidence type="ECO:0000256" key="5">
    <source>
        <dbReference type="ARBA" id="ARBA00022801"/>
    </source>
</evidence>
<evidence type="ECO:0000313" key="10">
    <source>
        <dbReference type="EMBL" id="QAA76566.1"/>
    </source>
</evidence>
<dbReference type="AlphaFoldDB" id="A0A410FU39"/>
<dbReference type="SUPFAM" id="SSF50249">
    <property type="entry name" value="Nucleic acid-binding proteins"/>
    <property type="match status" value="1"/>
</dbReference>
<keyword evidence="4" id="KW-0255">Endonuclease</keyword>
<evidence type="ECO:0000256" key="2">
    <source>
        <dbReference type="ARBA" id="ARBA00022722"/>
    </source>
</evidence>
<feature type="domain" description="RNA-binding protein AU-1/Ribonuclease E/G" evidence="9">
    <location>
        <begin position="149"/>
        <end position="418"/>
    </location>
</feature>
<dbReference type="GO" id="GO:0016787">
    <property type="term" value="F:hydrolase activity"/>
    <property type="evidence" value="ECO:0007669"/>
    <property type="project" value="UniProtKB-KW"/>
</dbReference>
<keyword evidence="2" id="KW-0540">Nuclease</keyword>
<dbReference type="InterPro" id="IPR004659">
    <property type="entry name" value="RNase_E/G"/>
</dbReference>
<evidence type="ECO:0000256" key="8">
    <source>
        <dbReference type="SAM" id="Coils"/>
    </source>
</evidence>
<dbReference type="KEGG" id="bih:BIP78_0800"/>
<evidence type="ECO:0000256" key="3">
    <source>
        <dbReference type="ARBA" id="ARBA00022723"/>
    </source>
</evidence>
<dbReference type="Pfam" id="PF10150">
    <property type="entry name" value="RNase_E_G"/>
    <property type="match status" value="1"/>
</dbReference>